<comment type="caution">
    <text evidence="2">Lacks conserved residue(s) required for the propagation of feature annotation.</text>
</comment>
<keyword evidence="2" id="KW-0235">DNA replication</keyword>
<feature type="compositionally biased region" description="Pro residues" evidence="4">
    <location>
        <begin position="167"/>
        <end position="179"/>
    </location>
</feature>
<dbReference type="EMBL" id="JACHKZ010000001">
    <property type="protein sequence ID" value="MBB6576147.1"/>
    <property type="molecule type" value="Genomic_DNA"/>
</dbReference>
<dbReference type="Pfam" id="PF00436">
    <property type="entry name" value="SSB"/>
    <property type="match status" value="1"/>
</dbReference>
<reference evidence="5 6" key="1">
    <citation type="submission" date="2020-08" db="EMBL/GenBank/DDBJ databases">
        <title>Functional genomics of gut bacteria from endangered species of beetles.</title>
        <authorList>
            <person name="Carlos-Shanley C."/>
        </authorList>
    </citation>
    <scope>NUCLEOTIDE SEQUENCE [LARGE SCALE GENOMIC DNA]</scope>
    <source>
        <strain evidence="5 6">S00124</strain>
    </source>
</reference>
<dbReference type="PANTHER" id="PTHR10302:SF27">
    <property type="entry name" value="SINGLE-STRANDED DNA-BINDING PROTEIN"/>
    <property type="match status" value="1"/>
</dbReference>
<name>A0ABR6RAG1_9BURK</name>
<dbReference type="InterPro" id="IPR011344">
    <property type="entry name" value="ssDNA-bd"/>
</dbReference>
<accession>A0ABR6RAG1</accession>
<dbReference type="CDD" id="cd04496">
    <property type="entry name" value="SSB_OBF"/>
    <property type="match status" value="1"/>
</dbReference>
<protein>
    <recommendedName>
        <fullName evidence="2 3">Single-stranded DNA-binding protein</fullName>
        <shortName evidence="2">SSB</shortName>
    </recommendedName>
</protein>
<dbReference type="InterPro" id="IPR000424">
    <property type="entry name" value="Primosome_PriB/ssb"/>
</dbReference>
<keyword evidence="6" id="KW-1185">Reference proteome</keyword>
<dbReference type="Proteomes" id="UP000562492">
    <property type="component" value="Unassembled WGS sequence"/>
</dbReference>
<comment type="subunit">
    <text evidence="2">Homotetramer.</text>
</comment>
<comment type="caution">
    <text evidence="5">The sequence shown here is derived from an EMBL/GenBank/DDBJ whole genome shotgun (WGS) entry which is preliminary data.</text>
</comment>
<dbReference type="PANTHER" id="PTHR10302">
    <property type="entry name" value="SINGLE-STRANDED DNA-BINDING PROTEIN"/>
    <property type="match status" value="1"/>
</dbReference>
<keyword evidence="1 2" id="KW-0238">DNA-binding</keyword>
<dbReference type="NCBIfam" id="TIGR00621">
    <property type="entry name" value="ssb"/>
    <property type="match status" value="1"/>
</dbReference>
<organism evidence="5 6">
    <name type="scientific">Comamonas odontotermitis</name>
    <dbReference type="NCBI Taxonomy" id="379895"/>
    <lineage>
        <taxon>Bacteria</taxon>
        <taxon>Pseudomonadati</taxon>
        <taxon>Pseudomonadota</taxon>
        <taxon>Betaproteobacteria</taxon>
        <taxon>Burkholderiales</taxon>
        <taxon>Comamonadaceae</taxon>
        <taxon>Comamonas</taxon>
    </lineage>
</organism>
<dbReference type="HAMAP" id="MF_00984">
    <property type="entry name" value="SSB"/>
    <property type="match status" value="1"/>
</dbReference>
<feature type="short sequence motif" description="Important for interaction with partner proteins" evidence="2">
    <location>
        <begin position="190"/>
        <end position="195"/>
    </location>
</feature>
<evidence type="ECO:0000313" key="5">
    <source>
        <dbReference type="EMBL" id="MBB6576147.1"/>
    </source>
</evidence>
<evidence type="ECO:0000256" key="1">
    <source>
        <dbReference type="ARBA" id="ARBA00023125"/>
    </source>
</evidence>
<comment type="function">
    <text evidence="2">Plays an important role in DNA replication, recombination and repair. Binds to ssDNA and to an array of partner proteins to recruit them to their sites of action during DNA metabolism.</text>
</comment>
<proteinExistence type="inferred from homology"/>
<evidence type="ECO:0000256" key="4">
    <source>
        <dbReference type="SAM" id="MobiDB-lite"/>
    </source>
</evidence>
<dbReference type="SUPFAM" id="SSF50249">
    <property type="entry name" value="Nucleic acid-binding proteins"/>
    <property type="match status" value="1"/>
</dbReference>
<keyword evidence="2" id="KW-0234">DNA repair</keyword>
<feature type="region of interest" description="Disordered" evidence="4">
    <location>
        <begin position="110"/>
        <end position="195"/>
    </location>
</feature>
<dbReference type="GO" id="GO:0003677">
    <property type="term" value="F:DNA binding"/>
    <property type="evidence" value="ECO:0007669"/>
    <property type="project" value="UniProtKB-KW"/>
</dbReference>
<gene>
    <name evidence="5" type="ORF">HNP33_000195</name>
</gene>
<dbReference type="PROSITE" id="PS50935">
    <property type="entry name" value="SSB"/>
    <property type="match status" value="1"/>
</dbReference>
<dbReference type="RefSeq" id="WP_184704332.1">
    <property type="nucleotide sequence ID" value="NZ_JACHKZ010000001.1"/>
</dbReference>
<sequence>MASVNKVIIVGNLGRDPEIRTFPSGDQVANVTIATTDRWRDKNTGENKEATEWHRVVFNGRLAEIVGQYLRKGSQVYVEGSLRTRKWTDQATGQERYATEIRADTMQMLGSRQGQGGQGQGGGDDYGYGDSGYGDQGGGGQGGGQGGYQQRRAPAPAMAPRQQQAPAPRPAPAPMPAPAPRAASGFDDMDDDIPF</sequence>
<keyword evidence="2" id="KW-0227">DNA damage</keyword>
<feature type="compositionally biased region" description="Low complexity" evidence="4">
    <location>
        <begin position="148"/>
        <end position="166"/>
    </location>
</feature>
<evidence type="ECO:0000256" key="2">
    <source>
        <dbReference type="HAMAP-Rule" id="MF_00984"/>
    </source>
</evidence>
<keyword evidence="2" id="KW-0233">DNA recombination</keyword>
<feature type="compositionally biased region" description="Gly residues" evidence="4">
    <location>
        <begin position="113"/>
        <end position="147"/>
    </location>
</feature>
<dbReference type="Gene3D" id="2.40.50.140">
    <property type="entry name" value="Nucleic acid-binding proteins"/>
    <property type="match status" value="1"/>
</dbReference>
<evidence type="ECO:0000313" key="6">
    <source>
        <dbReference type="Proteomes" id="UP000562492"/>
    </source>
</evidence>
<dbReference type="InterPro" id="IPR012340">
    <property type="entry name" value="NA-bd_OB-fold"/>
</dbReference>
<evidence type="ECO:0000256" key="3">
    <source>
        <dbReference type="RuleBase" id="RU000524"/>
    </source>
</evidence>